<protein>
    <recommendedName>
        <fullName evidence="1">F-box domain-containing protein</fullName>
    </recommendedName>
</protein>
<dbReference type="InterPro" id="IPR017451">
    <property type="entry name" value="F-box-assoc_interact_dom"/>
</dbReference>
<comment type="caution">
    <text evidence="2">The sequence shown here is derived from an EMBL/GenBank/DDBJ whole genome shotgun (WGS) entry which is preliminary data.</text>
</comment>
<name>A0AAN9FFE3_CLITE</name>
<dbReference type="EMBL" id="JAYKXN010000007">
    <property type="protein sequence ID" value="KAK7272730.1"/>
    <property type="molecule type" value="Genomic_DNA"/>
</dbReference>
<dbReference type="Pfam" id="PF08268">
    <property type="entry name" value="FBA_3"/>
    <property type="match status" value="1"/>
</dbReference>
<dbReference type="Pfam" id="PF00646">
    <property type="entry name" value="F-box"/>
    <property type="match status" value="1"/>
</dbReference>
<dbReference type="InterPro" id="IPR036047">
    <property type="entry name" value="F-box-like_dom_sf"/>
</dbReference>
<dbReference type="PROSITE" id="PS50181">
    <property type="entry name" value="FBOX"/>
    <property type="match status" value="1"/>
</dbReference>
<keyword evidence="3" id="KW-1185">Reference proteome</keyword>
<sequence>METCKQHCVEEQLPEEIIRQILSRVDVKSLIQFKCVSRSWKDLISEPSFTELHLHNIANDDDLVLDRLQIMPKLYSGTLHNLFKVPFFLRSLINNPSSPRVASLFTQQREQFNIVAGSCNGLLCVVHRTPEKVFRASFWNLATRSKSQNCLVLSIGLKGHFCSYSFGFGYNPISNTYKIVTIVVAYEIGKTKAKVCNMDDNCWRNIQNFPDSTCVLSDGQYLCGTLNWMVHVKDVGNKIVSLNLRKETCTELSFPKIEHGFTPNLGGLGDSLCVWNGFHFCGGEFVIWKMKDFGDDKSWIAYVNIKYENLPTGSIGLVPLLFPLWMFKNGDVLLLASVTTNATIHAFLYNQRDHKLQHFPISTSTTIDSIYHRPIIFCESLVMPI</sequence>
<evidence type="ECO:0000259" key="1">
    <source>
        <dbReference type="PROSITE" id="PS50181"/>
    </source>
</evidence>
<dbReference type="Proteomes" id="UP001359559">
    <property type="component" value="Unassembled WGS sequence"/>
</dbReference>
<dbReference type="PANTHER" id="PTHR31672:SF13">
    <property type="entry name" value="F-BOX PROTEIN CPR30-LIKE"/>
    <property type="match status" value="1"/>
</dbReference>
<dbReference type="InterPro" id="IPR013187">
    <property type="entry name" value="F-box-assoc_dom_typ3"/>
</dbReference>
<dbReference type="PANTHER" id="PTHR31672">
    <property type="entry name" value="BNACNNG10540D PROTEIN"/>
    <property type="match status" value="1"/>
</dbReference>
<evidence type="ECO:0000313" key="3">
    <source>
        <dbReference type="Proteomes" id="UP001359559"/>
    </source>
</evidence>
<dbReference type="AlphaFoldDB" id="A0AAN9FFE3"/>
<dbReference type="InterPro" id="IPR050796">
    <property type="entry name" value="SCF_F-box_component"/>
</dbReference>
<accession>A0AAN9FFE3</accession>
<dbReference type="Gene3D" id="1.20.1280.50">
    <property type="match status" value="1"/>
</dbReference>
<dbReference type="NCBIfam" id="TIGR01640">
    <property type="entry name" value="F_box_assoc_1"/>
    <property type="match status" value="1"/>
</dbReference>
<dbReference type="SMART" id="SM00256">
    <property type="entry name" value="FBOX"/>
    <property type="match status" value="1"/>
</dbReference>
<reference evidence="2 3" key="1">
    <citation type="submission" date="2024-01" db="EMBL/GenBank/DDBJ databases">
        <title>The genomes of 5 underutilized Papilionoideae crops provide insights into root nodulation and disease resistance.</title>
        <authorList>
            <person name="Yuan L."/>
        </authorList>
    </citation>
    <scope>NUCLEOTIDE SEQUENCE [LARGE SCALE GENOMIC DNA]</scope>
    <source>
        <strain evidence="2">LY-2023</strain>
        <tissue evidence="2">Leaf</tissue>
    </source>
</reference>
<evidence type="ECO:0000313" key="2">
    <source>
        <dbReference type="EMBL" id="KAK7272730.1"/>
    </source>
</evidence>
<organism evidence="2 3">
    <name type="scientific">Clitoria ternatea</name>
    <name type="common">Butterfly pea</name>
    <dbReference type="NCBI Taxonomy" id="43366"/>
    <lineage>
        <taxon>Eukaryota</taxon>
        <taxon>Viridiplantae</taxon>
        <taxon>Streptophyta</taxon>
        <taxon>Embryophyta</taxon>
        <taxon>Tracheophyta</taxon>
        <taxon>Spermatophyta</taxon>
        <taxon>Magnoliopsida</taxon>
        <taxon>eudicotyledons</taxon>
        <taxon>Gunneridae</taxon>
        <taxon>Pentapetalae</taxon>
        <taxon>rosids</taxon>
        <taxon>fabids</taxon>
        <taxon>Fabales</taxon>
        <taxon>Fabaceae</taxon>
        <taxon>Papilionoideae</taxon>
        <taxon>50 kb inversion clade</taxon>
        <taxon>NPAAA clade</taxon>
        <taxon>indigoferoid/millettioid clade</taxon>
        <taxon>Phaseoleae</taxon>
        <taxon>Clitoria</taxon>
    </lineage>
</organism>
<feature type="domain" description="F-box" evidence="1">
    <location>
        <begin position="7"/>
        <end position="52"/>
    </location>
</feature>
<dbReference type="InterPro" id="IPR001810">
    <property type="entry name" value="F-box_dom"/>
</dbReference>
<proteinExistence type="predicted"/>
<dbReference type="CDD" id="cd22157">
    <property type="entry name" value="F-box_AtFBW1-like"/>
    <property type="match status" value="1"/>
</dbReference>
<dbReference type="SUPFAM" id="SSF81383">
    <property type="entry name" value="F-box domain"/>
    <property type="match status" value="1"/>
</dbReference>
<gene>
    <name evidence="2" type="ORF">RJT34_29528</name>
</gene>